<accession>A0A540WFW4</accession>
<proteinExistence type="predicted"/>
<dbReference type="EMBL" id="VIFM01001001">
    <property type="protein sequence ID" value="TQF07909.1"/>
    <property type="molecule type" value="Genomic_DNA"/>
</dbReference>
<dbReference type="Proteomes" id="UP000315369">
    <property type="component" value="Unassembled WGS sequence"/>
</dbReference>
<organism evidence="1 2">
    <name type="scientific">Myxococcus llanfairpwllgwyngyllgogerychwyrndrobwllllantysiliogogogochensis</name>
    <dbReference type="NCBI Taxonomy" id="2590453"/>
    <lineage>
        <taxon>Bacteria</taxon>
        <taxon>Pseudomonadati</taxon>
        <taxon>Myxococcota</taxon>
        <taxon>Myxococcia</taxon>
        <taxon>Myxococcales</taxon>
        <taxon>Cystobacterineae</taxon>
        <taxon>Myxococcaceae</taxon>
        <taxon>Myxococcus</taxon>
    </lineage>
</organism>
<dbReference type="AlphaFoldDB" id="A0A540WFW4"/>
<reference evidence="1 2" key="1">
    <citation type="submission" date="2019-06" db="EMBL/GenBank/DDBJ databases">
        <authorList>
            <person name="Livingstone P."/>
            <person name="Whitworth D."/>
        </authorList>
    </citation>
    <scope>NUCLEOTIDE SEQUENCE [LARGE SCALE GENOMIC DNA]</scope>
    <source>
        <strain evidence="1 2">AM401</strain>
    </source>
</reference>
<evidence type="ECO:0000313" key="2">
    <source>
        <dbReference type="Proteomes" id="UP000315369"/>
    </source>
</evidence>
<name>A0A540WFW4_9BACT</name>
<gene>
    <name evidence="1" type="ORF">FJV41_51690</name>
</gene>
<protein>
    <submittedName>
        <fullName evidence="1">Response regulator</fullName>
    </submittedName>
</protein>
<sequence length="34" mass="3937">MLLSKRHVEPRVLLIEDAEETRELSRLALESQAC</sequence>
<feature type="non-terminal residue" evidence="1">
    <location>
        <position position="34"/>
    </location>
</feature>
<evidence type="ECO:0000313" key="1">
    <source>
        <dbReference type="EMBL" id="TQF07909.1"/>
    </source>
</evidence>
<comment type="caution">
    <text evidence="1">The sequence shown here is derived from an EMBL/GenBank/DDBJ whole genome shotgun (WGS) entry which is preliminary data.</text>
</comment>
<keyword evidence="2" id="KW-1185">Reference proteome</keyword>